<proteinExistence type="inferred from homology"/>
<dbReference type="GO" id="GO:0005886">
    <property type="term" value="C:plasma membrane"/>
    <property type="evidence" value="ECO:0007669"/>
    <property type="project" value="UniProtKB-SubCell"/>
</dbReference>
<comment type="function">
    <text evidence="8">Involved in beta-(1--&gt;2)glucan export. Transmembrane domains (TMD) form a pore in the inner membrane and the ATP-binding domain (NBD) is responsible for energy generation.</text>
</comment>
<dbReference type="Gene3D" id="3.40.50.300">
    <property type="entry name" value="P-loop containing nucleotide triphosphate hydrolases"/>
    <property type="match status" value="1"/>
</dbReference>
<keyword evidence="5" id="KW-0547">Nucleotide-binding</keyword>
<dbReference type="PROSITE" id="PS50893">
    <property type="entry name" value="ABC_TRANSPORTER_2"/>
    <property type="match status" value="1"/>
</dbReference>
<dbReference type="GO" id="GO:0005524">
    <property type="term" value="F:ATP binding"/>
    <property type="evidence" value="ECO:0007669"/>
    <property type="project" value="UniProtKB-KW"/>
</dbReference>
<dbReference type="Pfam" id="PF00005">
    <property type="entry name" value="ABC_tran"/>
    <property type="match status" value="1"/>
</dbReference>
<dbReference type="InterPro" id="IPR017871">
    <property type="entry name" value="ABC_transporter-like_CS"/>
</dbReference>
<dbReference type="SMART" id="SM00382">
    <property type="entry name" value="AAA"/>
    <property type="match status" value="1"/>
</dbReference>
<dbReference type="InterPro" id="IPR003593">
    <property type="entry name" value="AAA+_ATPase"/>
</dbReference>
<comment type="caution">
    <text evidence="10">The sequence shown here is derived from an EMBL/GenBank/DDBJ whole genome shotgun (WGS) entry which is preliminary data.</text>
</comment>
<comment type="similarity">
    <text evidence="2">Belongs to the ABC transporter superfamily.</text>
</comment>
<dbReference type="PANTHER" id="PTHR43166:SF35">
    <property type="entry name" value="L-CYSTINE IMPORT ATP-BINDING PROTEIN TCYN"/>
    <property type="match status" value="1"/>
</dbReference>
<gene>
    <name evidence="10" type="ORF">E4K64_17990</name>
</gene>
<protein>
    <submittedName>
        <fullName evidence="10">Amino acid ABC transporter ATP-binding protein</fullName>
    </submittedName>
</protein>
<reference evidence="10 11" key="1">
    <citation type="submission" date="2019-03" db="EMBL/GenBank/DDBJ databases">
        <title>Bradyrhizobium strains diversity.</title>
        <authorList>
            <person name="Urquiaga M.C.O."/>
            <person name="Hungria M."/>
            <person name="Delamuta J.R.M."/>
            <person name="Klepa M.S."/>
        </authorList>
    </citation>
    <scope>NUCLEOTIDE SEQUENCE [LARGE SCALE GENOMIC DNA]</scope>
    <source>
        <strain evidence="10 11">CNPSo 3426</strain>
    </source>
</reference>
<evidence type="ECO:0000256" key="5">
    <source>
        <dbReference type="ARBA" id="ARBA00022741"/>
    </source>
</evidence>
<dbReference type="CDD" id="cd03262">
    <property type="entry name" value="ABC_HisP_GlnQ"/>
    <property type="match status" value="1"/>
</dbReference>
<dbReference type="PIRSF" id="PIRSF039085">
    <property type="entry name" value="ABC_ATPase_HisP"/>
    <property type="match status" value="1"/>
</dbReference>
<dbReference type="PROSITE" id="PS00211">
    <property type="entry name" value="ABC_TRANSPORTER_1"/>
    <property type="match status" value="1"/>
</dbReference>
<dbReference type="InterPro" id="IPR027417">
    <property type="entry name" value="P-loop_NTPase"/>
</dbReference>
<evidence type="ECO:0000259" key="9">
    <source>
        <dbReference type="PROSITE" id="PS50893"/>
    </source>
</evidence>
<evidence type="ECO:0000256" key="6">
    <source>
        <dbReference type="ARBA" id="ARBA00022840"/>
    </source>
</evidence>
<name>A0A4Y9P2W8_9BRAD</name>
<keyword evidence="6 10" id="KW-0067">ATP-binding</keyword>
<evidence type="ECO:0000256" key="7">
    <source>
        <dbReference type="ARBA" id="ARBA00023136"/>
    </source>
</evidence>
<dbReference type="SUPFAM" id="SSF52540">
    <property type="entry name" value="P-loop containing nucleoside triphosphate hydrolases"/>
    <property type="match status" value="1"/>
</dbReference>
<comment type="subcellular location">
    <subcellularLocation>
        <location evidence="1">Cell membrane</location>
        <topology evidence="1">Peripheral membrane protein</topology>
    </subcellularLocation>
</comment>
<evidence type="ECO:0000313" key="11">
    <source>
        <dbReference type="Proteomes" id="UP000297700"/>
    </source>
</evidence>
<dbReference type="GO" id="GO:0015424">
    <property type="term" value="F:ABC-type amino acid transporter activity"/>
    <property type="evidence" value="ECO:0007669"/>
    <property type="project" value="InterPro"/>
</dbReference>
<accession>A0A4Y9P2W8</accession>
<dbReference type="AlphaFoldDB" id="A0A4Y9P2W8"/>
<dbReference type="GO" id="GO:0016887">
    <property type="term" value="F:ATP hydrolysis activity"/>
    <property type="evidence" value="ECO:0007669"/>
    <property type="project" value="InterPro"/>
</dbReference>
<evidence type="ECO:0000256" key="2">
    <source>
        <dbReference type="ARBA" id="ARBA00005417"/>
    </source>
</evidence>
<evidence type="ECO:0000256" key="1">
    <source>
        <dbReference type="ARBA" id="ARBA00004202"/>
    </source>
</evidence>
<evidence type="ECO:0000313" key="10">
    <source>
        <dbReference type="EMBL" id="TFV74730.1"/>
    </source>
</evidence>
<keyword evidence="4" id="KW-1003">Cell membrane</keyword>
<evidence type="ECO:0000256" key="4">
    <source>
        <dbReference type="ARBA" id="ARBA00022475"/>
    </source>
</evidence>
<dbReference type="Proteomes" id="UP000297700">
    <property type="component" value="Unassembled WGS sequence"/>
</dbReference>
<evidence type="ECO:0000256" key="8">
    <source>
        <dbReference type="ARBA" id="ARBA00024722"/>
    </source>
</evidence>
<organism evidence="10 11">
    <name type="scientific">Bradyrhizobium frederickii</name>
    <dbReference type="NCBI Taxonomy" id="2560054"/>
    <lineage>
        <taxon>Bacteria</taxon>
        <taxon>Pseudomonadati</taxon>
        <taxon>Pseudomonadota</taxon>
        <taxon>Alphaproteobacteria</taxon>
        <taxon>Hyphomicrobiales</taxon>
        <taxon>Nitrobacteraceae</taxon>
        <taxon>Bradyrhizobium</taxon>
    </lineage>
</organism>
<dbReference type="InterPro" id="IPR050086">
    <property type="entry name" value="MetN_ABC_transporter-like"/>
</dbReference>
<dbReference type="InterPro" id="IPR003439">
    <property type="entry name" value="ABC_transporter-like_ATP-bd"/>
</dbReference>
<keyword evidence="3" id="KW-0813">Transport</keyword>
<evidence type="ECO:0000256" key="3">
    <source>
        <dbReference type="ARBA" id="ARBA00022448"/>
    </source>
</evidence>
<keyword evidence="7" id="KW-0472">Membrane</keyword>
<dbReference type="PANTHER" id="PTHR43166">
    <property type="entry name" value="AMINO ACID IMPORT ATP-BINDING PROTEIN"/>
    <property type="match status" value="1"/>
</dbReference>
<dbReference type="EMBL" id="SPQS01000009">
    <property type="protein sequence ID" value="TFV74730.1"/>
    <property type="molecule type" value="Genomic_DNA"/>
</dbReference>
<sequence>MSEPSHSTSKIEIRALRKSFGSNEVLKNINLDVAKGGVVALIGPSGSGKSTLLRCINLLVVPDGGSVRVADTRFAFGDGSNLPDVKTLARFRATTGMVFQHFNLFPHMTTLQNVMEGPLTVRRMARADAEKLARAQLAKVGLAEKADQYPATLSGGQKQRVAIARALAMEPDVMLFDEATSALDPELVGEVLNVIQQLASEGMTMVIVTHEIAFAREVADRLIFMRDGVVVEEGPARQVIDNPREAATRAFLSHFHRTGALPPANATS</sequence>
<feature type="domain" description="ABC transporter" evidence="9">
    <location>
        <begin position="11"/>
        <end position="252"/>
    </location>
</feature>
<dbReference type="InterPro" id="IPR030679">
    <property type="entry name" value="ABC_ATPase_HisP-typ"/>
</dbReference>
<dbReference type="RefSeq" id="WP_135164701.1">
    <property type="nucleotide sequence ID" value="NZ_SPQS01000009.1"/>
</dbReference>
<dbReference type="FunFam" id="3.40.50.300:FF:000020">
    <property type="entry name" value="Amino acid ABC transporter ATP-binding component"/>
    <property type="match status" value="1"/>
</dbReference>